<evidence type="ECO:0000313" key="2">
    <source>
        <dbReference type="Proteomes" id="UP001314263"/>
    </source>
</evidence>
<accession>A0AAV1IJI4</accession>
<protein>
    <recommendedName>
        <fullName evidence="3">F-box domain-containing protein</fullName>
    </recommendedName>
</protein>
<name>A0AAV1IJI4_9CHLO</name>
<dbReference type="Proteomes" id="UP001314263">
    <property type="component" value="Unassembled WGS sequence"/>
</dbReference>
<comment type="caution">
    <text evidence="1">The sequence shown here is derived from an EMBL/GenBank/DDBJ whole genome shotgun (WGS) entry which is preliminary data.</text>
</comment>
<evidence type="ECO:0000313" key="1">
    <source>
        <dbReference type="EMBL" id="CAK0787433.1"/>
    </source>
</evidence>
<evidence type="ECO:0008006" key="3">
    <source>
        <dbReference type="Google" id="ProtNLM"/>
    </source>
</evidence>
<dbReference type="AlphaFoldDB" id="A0AAV1IJI4"/>
<dbReference type="EMBL" id="CAUYUE010000017">
    <property type="protein sequence ID" value="CAK0787433.1"/>
    <property type="molecule type" value="Genomic_DNA"/>
</dbReference>
<sequence length="287" mass="32325">MAMIDSRPAALQGAESLESLTVSDDVLEFADLAGDVLSRIISLLGVEQLAAMAVQSTRLRTLAEEQPAWQQACKDRWQAFLVDSEMKALPDTPSVWREAFRTRIELPVTLARACDTARRAQLCARADNPGLSHACPAGRPIDFRRAFELTMRAVFEVGLAAESDLGVHKNSLVRGFEESLQWWLVTRPEVLIAFVREADSDLGQYDMWRMAFIHWPSVPWKRSALAYLPGLIAKVSQAWEHVSVLEALDREVALLDNTIRSLENQGDSLTMIAPEGISKRHWWWWLS</sequence>
<gene>
    <name evidence="1" type="ORF">CVIRNUC_010653</name>
</gene>
<dbReference type="InterPro" id="IPR036047">
    <property type="entry name" value="F-box-like_dom_sf"/>
</dbReference>
<reference evidence="1 2" key="1">
    <citation type="submission" date="2023-10" db="EMBL/GenBank/DDBJ databases">
        <authorList>
            <person name="Maclean D."/>
            <person name="Macfadyen A."/>
        </authorList>
    </citation>
    <scope>NUCLEOTIDE SEQUENCE [LARGE SCALE GENOMIC DNA]</scope>
</reference>
<organism evidence="1 2">
    <name type="scientific">Coccomyxa viridis</name>
    <dbReference type="NCBI Taxonomy" id="1274662"/>
    <lineage>
        <taxon>Eukaryota</taxon>
        <taxon>Viridiplantae</taxon>
        <taxon>Chlorophyta</taxon>
        <taxon>core chlorophytes</taxon>
        <taxon>Trebouxiophyceae</taxon>
        <taxon>Trebouxiophyceae incertae sedis</taxon>
        <taxon>Coccomyxaceae</taxon>
        <taxon>Coccomyxa</taxon>
    </lineage>
</organism>
<proteinExistence type="predicted"/>
<dbReference type="Gene3D" id="1.20.1280.50">
    <property type="match status" value="1"/>
</dbReference>
<dbReference type="SUPFAM" id="SSF81383">
    <property type="entry name" value="F-box domain"/>
    <property type="match status" value="1"/>
</dbReference>
<keyword evidence="2" id="KW-1185">Reference proteome</keyword>